<dbReference type="InterPro" id="IPR010982">
    <property type="entry name" value="Lambda_DNA-bd_dom_sf"/>
</dbReference>
<dbReference type="Pfam" id="PF01381">
    <property type="entry name" value="HTH_3"/>
    <property type="match status" value="1"/>
</dbReference>
<dbReference type="InterPro" id="IPR001387">
    <property type="entry name" value="Cro/C1-type_HTH"/>
</dbReference>
<organism evidence="2 3">
    <name type="scientific">Pseudorhizobium tarimense</name>
    <dbReference type="NCBI Taxonomy" id="1079109"/>
    <lineage>
        <taxon>Bacteria</taxon>
        <taxon>Pseudomonadati</taxon>
        <taxon>Pseudomonadota</taxon>
        <taxon>Alphaproteobacteria</taxon>
        <taxon>Hyphomicrobiales</taxon>
        <taxon>Rhizobiaceae</taxon>
        <taxon>Rhizobium/Agrobacterium group</taxon>
        <taxon>Pseudorhizobium</taxon>
    </lineage>
</organism>
<dbReference type="SMART" id="SM00530">
    <property type="entry name" value="HTH_XRE"/>
    <property type="match status" value="1"/>
</dbReference>
<dbReference type="Gene3D" id="1.10.260.40">
    <property type="entry name" value="lambda repressor-like DNA-binding domains"/>
    <property type="match status" value="1"/>
</dbReference>
<accession>A0ABV2HAS5</accession>
<feature type="domain" description="HTH cro/C1-type" evidence="1">
    <location>
        <begin position="25"/>
        <end position="78"/>
    </location>
</feature>
<name>A0ABV2HAS5_9HYPH</name>
<sequence>MSICINNFEAATDKQVSAEQLAAAVAEARQAVGYSMEQLAVTTGLTVDELNAVESGAAAEPALLQRIATGLGLPAAAFLTA</sequence>
<protein>
    <submittedName>
        <fullName evidence="2">Transcriptional regulator with XRE-family HTH domain</fullName>
    </submittedName>
</protein>
<comment type="caution">
    <text evidence="2">The sequence shown here is derived from an EMBL/GenBank/DDBJ whole genome shotgun (WGS) entry which is preliminary data.</text>
</comment>
<dbReference type="SUPFAM" id="SSF47413">
    <property type="entry name" value="lambda repressor-like DNA-binding domains"/>
    <property type="match status" value="1"/>
</dbReference>
<gene>
    <name evidence="2" type="ORF">ABID21_003783</name>
</gene>
<keyword evidence="3" id="KW-1185">Reference proteome</keyword>
<evidence type="ECO:0000313" key="2">
    <source>
        <dbReference type="EMBL" id="MET3587655.1"/>
    </source>
</evidence>
<dbReference type="RefSeq" id="WP_247245515.1">
    <property type="nucleotide sequence ID" value="NZ_JALJRA010000016.1"/>
</dbReference>
<proteinExistence type="predicted"/>
<dbReference type="Proteomes" id="UP001549031">
    <property type="component" value="Unassembled WGS sequence"/>
</dbReference>
<reference evidence="2 3" key="1">
    <citation type="submission" date="2024-06" db="EMBL/GenBank/DDBJ databases">
        <title>Genomic Encyclopedia of Type Strains, Phase IV (KMG-IV): sequencing the most valuable type-strain genomes for metagenomic binning, comparative biology and taxonomic classification.</title>
        <authorList>
            <person name="Goeker M."/>
        </authorList>
    </citation>
    <scope>NUCLEOTIDE SEQUENCE [LARGE SCALE GENOMIC DNA]</scope>
    <source>
        <strain evidence="2 3">DSM 105042</strain>
    </source>
</reference>
<dbReference type="PROSITE" id="PS50943">
    <property type="entry name" value="HTH_CROC1"/>
    <property type="match status" value="1"/>
</dbReference>
<dbReference type="EMBL" id="JBEPLJ010000015">
    <property type="protein sequence ID" value="MET3587655.1"/>
    <property type="molecule type" value="Genomic_DNA"/>
</dbReference>
<evidence type="ECO:0000313" key="3">
    <source>
        <dbReference type="Proteomes" id="UP001549031"/>
    </source>
</evidence>
<evidence type="ECO:0000259" key="1">
    <source>
        <dbReference type="PROSITE" id="PS50943"/>
    </source>
</evidence>